<evidence type="ECO:0000313" key="2">
    <source>
        <dbReference type="EMBL" id="EPS94386.1"/>
    </source>
</evidence>
<dbReference type="InParanoid" id="S8DLF6"/>
<protein>
    <submittedName>
        <fullName evidence="2">Uncharacterized protein</fullName>
    </submittedName>
</protein>
<dbReference type="EMBL" id="KE504235">
    <property type="protein sequence ID" value="EPS94386.1"/>
    <property type="molecule type" value="Genomic_DNA"/>
</dbReference>
<dbReference type="AlphaFoldDB" id="S8DLF6"/>
<sequence length="540" mass="60617">MQQLFHKSVQIILEPLIKAGKKGIDVTGGDGKVRRVHPILAVYVADYPEQCLVTCSKYGTCPICQCPESSLGEAGAQTSRSRIWTLDVLKLSKSKGKKGSNAFINACQNLNVSGYVVKPFWKDHTFADIHLSITPDVLHQLYQGVFKHVLEWCSEVMDEGELDQRIRCLPPAYVSGDERKDIAHILLGCLVGRIPNTLMLTFRSLLDFIYIAQYPTHDNQTLTYLEDALKTYHANKSILKTLKICEHLNIPKFHSLLHYVDSIRRLGTTDNYNTEMFERLHIDCAKKAWRASNHKNVHPQMTKWLERREKVAMFETLCARLHTRDSDADKHAGTAGTDSNTDNTSGNNSNTSNSRTPLSSASSRIRSNTTPPQSGLFLPKHPSASRQSIQTITNRHCAPGFAKALNQHIYSMKLGCPLTIQEQEKATSYLPFYHVDVFHTLKFSTISLSNDRAQRDVIKGDDAEATGVQGVCIGRVKVMFRLPEVINAYGSLNEMNAPTEWTGQGPLAYVEWYANLPASADPVHMMYELTMMTHDDSTTM</sequence>
<feature type="compositionally biased region" description="Polar residues" evidence="1">
    <location>
        <begin position="355"/>
        <end position="373"/>
    </location>
</feature>
<dbReference type="HOGENOM" id="CLU_006344_0_1_1"/>
<dbReference type="Proteomes" id="UP000015241">
    <property type="component" value="Unassembled WGS sequence"/>
</dbReference>
<reference evidence="2 3" key="1">
    <citation type="journal article" date="2012" name="Science">
        <title>The Paleozoic origin of enzymatic lignin decomposition reconstructed from 31 fungal genomes.</title>
        <authorList>
            <person name="Floudas D."/>
            <person name="Binder M."/>
            <person name="Riley R."/>
            <person name="Barry K."/>
            <person name="Blanchette R.A."/>
            <person name="Henrissat B."/>
            <person name="Martinez A.T."/>
            <person name="Otillar R."/>
            <person name="Spatafora J.W."/>
            <person name="Yadav J.S."/>
            <person name="Aerts A."/>
            <person name="Benoit I."/>
            <person name="Boyd A."/>
            <person name="Carlson A."/>
            <person name="Copeland A."/>
            <person name="Coutinho P.M."/>
            <person name="de Vries R.P."/>
            <person name="Ferreira P."/>
            <person name="Findley K."/>
            <person name="Foster B."/>
            <person name="Gaskell J."/>
            <person name="Glotzer D."/>
            <person name="Gorecki P."/>
            <person name="Heitman J."/>
            <person name="Hesse C."/>
            <person name="Hori C."/>
            <person name="Igarashi K."/>
            <person name="Jurgens J.A."/>
            <person name="Kallen N."/>
            <person name="Kersten P."/>
            <person name="Kohler A."/>
            <person name="Kuees U."/>
            <person name="Kumar T.K.A."/>
            <person name="Kuo A."/>
            <person name="LaButti K."/>
            <person name="Larrondo L.F."/>
            <person name="Lindquist E."/>
            <person name="Ling A."/>
            <person name="Lombard V."/>
            <person name="Lucas S."/>
            <person name="Lundell T."/>
            <person name="Martin R."/>
            <person name="McLaughlin D.J."/>
            <person name="Morgenstern I."/>
            <person name="Morin E."/>
            <person name="Murat C."/>
            <person name="Nagy L.G."/>
            <person name="Nolan M."/>
            <person name="Ohm R.A."/>
            <person name="Patyshakuliyeva A."/>
            <person name="Rokas A."/>
            <person name="Ruiz-Duenas F.J."/>
            <person name="Sabat G."/>
            <person name="Salamov A."/>
            <person name="Samejima M."/>
            <person name="Schmutz J."/>
            <person name="Slot J.C."/>
            <person name="St John F."/>
            <person name="Stenlid J."/>
            <person name="Sun H."/>
            <person name="Sun S."/>
            <person name="Syed K."/>
            <person name="Tsang A."/>
            <person name="Wiebenga A."/>
            <person name="Young D."/>
            <person name="Pisabarro A."/>
            <person name="Eastwood D.C."/>
            <person name="Martin F."/>
            <person name="Cullen D."/>
            <person name="Grigoriev I.V."/>
            <person name="Hibbett D.S."/>
        </authorList>
    </citation>
    <scope>NUCLEOTIDE SEQUENCE</scope>
    <source>
        <strain evidence="3">FP-58527</strain>
    </source>
</reference>
<gene>
    <name evidence="2" type="ORF">FOMPIDRAFT_1055150</name>
</gene>
<evidence type="ECO:0000256" key="1">
    <source>
        <dbReference type="SAM" id="MobiDB-lite"/>
    </source>
</evidence>
<dbReference type="Pfam" id="PF18759">
    <property type="entry name" value="Plavaka"/>
    <property type="match status" value="1"/>
</dbReference>
<evidence type="ECO:0000313" key="3">
    <source>
        <dbReference type="Proteomes" id="UP000015241"/>
    </source>
</evidence>
<feature type="compositionally biased region" description="Low complexity" evidence="1">
    <location>
        <begin position="336"/>
        <end position="354"/>
    </location>
</feature>
<feature type="region of interest" description="Disordered" evidence="1">
    <location>
        <begin position="326"/>
        <end position="388"/>
    </location>
</feature>
<dbReference type="OrthoDB" id="3232438at2759"/>
<keyword evidence="3" id="KW-1185">Reference proteome</keyword>
<organism evidence="2 3">
    <name type="scientific">Fomitopsis schrenkii</name>
    <name type="common">Brown rot fungus</name>
    <dbReference type="NCBI Taxonomy" id="2126942"/>
    <lineage>
        <taxon>Eukaryota</taxon>
        <taxon>Fungi</taxon>
        <taxon>Dikarya</taxon>
        <taxon>Basidiomycota</taxon>
        <taxon>Agaricomycotina</taxon>
        <taxon>Agaricomycetes</taxon>
        <taxon>Polyporales</taxon>
        <taxon>Fomitopsis</taxon>
    </lineage>
</organism>
<accession>S8DLF6</accession>
<proteinExistence type="predicted"/>
<name>S8DLF6_FOMSC</name>
<dbReference type="InterPro" id="IPR041078">
    <property type="entry name" value="Plavaka"/>
</dbReference>